<feature type="transmembrane region" description="Helical" evidence="8">
    <location>
        <begin position="702"/>
        <end position="721"/>
    </location>
</feature>
<evidence type="ECO:0000256" key="8">
    <source>
        <dbReference type="RuleBase" id="RU079119"/>
    </source>
</evidence>
<dbReference type="InParanoid" id="A0A0D2WI37"/>
<evidence type="ECO:0000256" key="1">
    <source>
        <dbReference type="ARBA" id="ARBA00004141"/>
    </source>
</evidence>
<dbReference type="EC" id="2.3.1.225" evidence="8"/>
<evidence type="ECO:0000256" key="4">
    <source>
        <dbReference type="ARBA" id="ARBA00022989"/>
    </source>
</evidence>
<dbReference type="InterPro" id="IPR002110">
    <property type="entry name" value="Ankyrin_rpt"/>
</dbReference>
<dbReference type="Pfam" id="PF12796">
    <property type="entry name" value="Ank_2"/>
    <property type="match status" value="1"/>
</dbReference>
<feature type="repeat" description="ANK" evidence="7">
    <location>
        <begin position="354"/>
        <end position="387"/>
    </location>
</feature>
<proteinExistence type="inferred from homology"/>
<organism evidence="11 12">
    <name type="scientific">Capsaspora owczarzaki (strain ATCC 30864)</name>
    <dbReference type="NCBI Taxonomy" id="595528"/>
    <lineage>
        <taxon>Eukaryota</taxon>
        <taxon>Filasterea</taxon>
        <taxon>Capsaspora</taxon>
    </lineage>
</organism>
<dbReference type="STRING" id="595528.A0A0D2WI37"/>
<dbReference type="AlphaFoldDB" id="A0A0D2WI37"/>
<comment type="domain">
    <text evidence="8">The DHHC domain is required for palmitoyltransferase activity.</text>
</comment>
<evidence type="ECO:0000256" key="5">
    <source>
        <dbReference type="ARBA" id="ARBA00023043"/>
    </source>
</evidence>
<evidence type="ECO:0000313" key="11">
    <source>
        <dbReference type="EMBL" id="KJE89450.1"/>
    </source>
</evidence>
<evidence type="ECO:0000256" key="6">
    <source>
        <dbReference type="ARBA" id="ARBA00023136"/>
    </source>
</evidence>
<dbReference type="Proteomes" id="UP000008743">
    <property type="component" value="Unassembled WGS sequence"/>
</dbReference>
<feature type="domain" description="Palmitoyltransferase DHHC" evidence="10">
    <location>
        <begin position="598"/>
        <end position="738"/>
    </location>
</feature>
<dbReference type="Pfam" id="PF01529">
    <property type="entry name" value="DHHC"/>
    <property type="match status" value="1"/>
</dbReference>
<keyword evidence="12" id="KW-1185">Reference proteome</keyword>
<keyword evidence="2 8" id="KW-0812">Transmembrane</keyword>
<evidence type="ECO:0000256" key="3">
    <source>
        <dbReference type="ARBA" id="ARBA00022737"/>
    </source>
</evidence>
<gene>
    <name evidence="11" type="ORF">CAOG_000914</name>
</gene>
<dbReference type="EMBL" id="KE346360">
    <property type="protein sequence ID" value="KJE89450.1"/>
    <property type="molecule type" value="Genomic_DNA"/>
</dbReference>
<dbReference type="GO" id="GO:0016020">
    <property type="term" value="C:membrane"/>
    <property type="evidence" value="ECO:0007669"/>
    <property type="project" value="UniProtKB-SubCell"/>
</dbReference>
<evidence type="ECO:0000313" key="12">
    <source>
        <dbReference type="Proteomes" id="UP000008743"/>
    </source>
</evidence>
<feature type="transmembrane region" description="Helical" evidence="8">
    <location>
        <begin position="543"/>
        <end position="561"/>
    </location>
</feature>
<dbReference type="PROSITE" id="PS50297">
    <property type="entry name" value="ANK_REP_REGION"/>
    <property type="match status" value="2"/>
</dbReference>
<dbReference type="Gene3D" id="1.25.40.20">
    <property type="entry name" value="Ankyrin repeat-containing domain"/>
    <property type="match status" value="2"/>
</dbReference>
<dbReference type="SMART" id="SM00248">
    <property type="entry name" value="ANK"/>
    <property type="match status" value="5"/>
</dbReference>
<keyword evidence="6 8" id="KW-0472">Membrane</keyword>
<keyword evidence="8" id="KW-0012">Acyltransferase</keyword>
<dbReference type="PROSITE" id="PS50216">
    <property type="entry name" value="DHHC"/>
    <property type="match status" value="1"/>
</dbReference>
<feature type="transmembrane region" description="Helical" evidence="8">
    <location>
        <begin position="644"/>
        <end position="666"/>
    </location>
</feature>
<keyword evidence="8" id="KW-0808">Transferase</keyword>
<keyword evidence="4 8" id="KW-1133">Transmembrane helix</keyword>
<dbReference type="PANTHER" id="PTHR24161">
    <property type="entry name" value="ANK_REP_REGION DOMAIN-CONTAINING PROTEIN-RELATED"/>
    <property type="match status" value="1"/>
</dbReference>
<name>A0A0D2WI37_CAPO3</name>
<keyword evidence="3" id="KW-0677">Repeat</keyword>
<protein>
    <recommendedName>
        <fullName evidence="8">Palmitoyltransferase</fullName>
        <ecNumber evidence="8">2.3.1.225</ecNumber>
    </recommendedName>
</protein>
<dbReference type="SUPFAM" id="SSF48403">
    <property type="entry name" value="Ankyrin repeat"/>
    <property type="match status" value="1"/>
</dbReference>
<dbReference type="PROSITE" id="PS50088">
    <property type="entry name" value="ANK_REPEAT"/>
    <property type="match status" value="4"/>
</dbReference>
<reference evidence="12" key="1">
    <citation type="submission" date="2011-02" db="EMBL/GenBank/DDBJ databases">
        <title>The Genome Sequence of Capsaspora owczarzaki ATCC 30864.</title>
        <authorList>
            <person name="Russ C."/>
            <person name="Cuomo C."/>
            <person name="Burger G."/>
            <person name="Gray M.W."/>
            <person name="Holland P.W.H."/>
            <person name="King N."/>
            <person name="Lang F.B.F."/>
            <person name="Roger A.J."/>
            <person name="Ruiz-Trillo I."/>
            <person name="Young S.K."/>
            <person name="Zeng Q."/>
            <person name="Gargeya S."/>
            <person name="Alvarado L."/>
            <person name="Berlin A."/>
            <person name="Chapman S.B."/>
            <person name="Chen Z."/>
            <person name="Freedman E."/>
            <person name="Gellesch M."/>
            <person name="Goldberg J."/>
            <person name="Griggs A."/>
            <person name="Gujja S."/>
            <person name="Heilman E."/>
            <person name="Heiman D."/>
            <person name="Howarth C."/>
            <person name="Mehta T."/>
            <person name="Neiman D."/>
            <person name="Pearson M."/>
            <person name="Roberts A."/>
            <person name="Saif S."/>
            <person name="Shea T."/>
            <person name="Shenoy N."/>
            <person name="Sisk P."/>
            <person name="Stolte C."/>
            <person name="Sykes S."/>
            <person name="White J."/>
            <person name="Yandava C."/>
            <person name="Haas B."/>
            <person name="Nusbaum C."/>
            <person name="Birren B."/>
        </authorList>
    </citation>
    <scope>NUCLEOTIDE SEQUENCE</scope>
    <source>
        <strain evidence="12">ATCC 30864</strain>
    </source>
</reference>
<dbReference type="GO" id="GO:0019706">
    <property type="term" value="F:protein-cysteine S-palmitoyltransferase activity"/>
    <property type="evidence" value="ECO:0007669"/>
    <property type="project" value="UniProtKB-EC"/>
</dbReference>
<dbReference type="InterPro" id="IPR036770">
    <property type="entry name" value="Ankyrin_rpt-contain_sf"/>
</dbReference>
<feature type="repeat" description="ANK" evidence="7">
    <location>
        <begin position="320"/>
        <end position="353"/>
    </location>
</feature>
<feature type="repeat" description="ANK" evidence="7">
    <location>
        <begin position="287"/>
        <end position="319"/>
    </location>
</feature>
<feature type="region of interest" description="Disordered" evidence="9">
    <location>
        <begin position="201"/>
        <end position="221"/>
    </location>
</feature>
<dbReference type="eggNOG" id="KOG0509">
    <property type="taxonomic scope" value="Eukaryota"/>
</dbReference>
<comment type="catalytic activity">
    <reaction evidence="8">
        <text>L-cysteinyl-[protein] + hexadecanoyl-CoA = S-hexadecanoyl-L-cysteinyl-[protein] + CoA</text>
        <dbReference type="Rhea" id="RHEA:36683"/>
        <dbReference type="Rhea" id="RHEA-COMP:10131"/>
        <dbReference type="Rhea" id="RHEA-COMP:11032"/>
        <dbReference type="ChEBI" id="CHEBI:29950"/>
        <dbReference type="ChEBI" id="CHEBI:57287"/>
        <dbReference type="ChEBI" id="CHEBI:57379"/>
        <dbReference type="ChEBI" id="CHEBI:74151"/>
        <dbReference type="EC" id="2.3.1.225"/>
    </reaction>
</comment>
<dbReference type="PhylomeDB" id="A0A0D2WI37"/>
<evidence type="ECO:0000256" key="2">
    <source>
        <dbReference type="ARBA" id="ARBA00022692"/>
    </source>
</evidence>
<comment type="subcellular location">
    <subcellularLocation>
        <location evidence="1">Membrane</location>
        <topology evidence="1">Multi-pass membrane protein</topology>
    </subcellularLocation>
</comment>
<dbReference type="PANTHER" id="PTHR24161:SF85">
    <property type="entry name" value="PALMITOYLTRANSFERASE HIP14"/>
    <property type="match status" value="1"/>
</dbReference>
<feature type="repeat" description="ANK" evidence="7">
    <location>
        <begin position="388"/>
        <end position="420"/>
    </location>
</feature>
<feature type="region of interest" description="Disordered" evidence="9">
    <location>
        <begin position="31"/>
        <end position="50"/>
    </location>
</feature>
<keyword evidence="5 7" id="KW-0040">ANK repeat</keyword>
<dbReference type="InterPro" id="IPR001594">
    <property type="entry name" value="Palmitoyltrfase_DHHC"/>
</dbReference>
<accession>A0A0D2WI37</accession>
<feature type="transmembrane region" description="Helical" evidence="8">
    <location>
        <begin position="469"/>
        <end position="496"/>
    </location>
</feature>
<dbReference type="OrthoDB" id="6781668at2759"/>
<feature type="transmembrane region" description="Helical" evidence="8">
    <location>
        <begin position="516"/>
        <end position="537"/>
    </location>
</feature>
<evidence type="ECO:0000259" key="10">
    <source>
        <dbReference type="Pfam" id="PF01529"/>
    </source>
</evidence>
<feature type="compositionally biased region" description="Low complexity" evidence="9">
    <location>
        <begin position="38"/>
        <end position="50"/>
    </location>
</feature>
<comment type="similarity">
    <text evidence="8">Belongs to the DHHC palmitoyltransferase family.</text>
</comment>
<evidence type="ECO:0000256" key="7">
    <source>
        <dbReference type="PROSITE-ProRule" id="PRU00023"/>
    </source>
</evidence>
<evidence type="ECO:0000256" key="9">
    <source>
        <dbReference type="SAM" id="MobiDB-lite"/>
    </source>
</evidence>
<sequence>MQRGPSIAPAASSSSSSSSSAAAAASAAAAVGAGSTNAGPRSSGMGMGMSMAAAGGGGLLGGPSDSPLVSLNPALNSFAPTGRDPAEDSDPFAIFRKPSAFAVLDDPFAAIAAPTSSTKFAAGQHAYASPDGQARIEEVLERLKQLVAQEGPRILGARTAAGLCALHWAALGEHVEVLEFILSYSTEGPNAIPASATAAATDMGNSSSSSSNNNNSDASSNGAKVVSLVDTVEPWMLELAPELAAAFAQAPPTQASAPHPGHRGAAAGGAAAAANPYAFSVDDRIPDGSTALHLACKGGSGPIIHSLLVHGADPYLLDGKGFNTLHLAAQRGHIVVTQFLLHNVALDVNTRDKEGRTPLMWAVFNKVDMAMVSMLMKEGAQVNATDMNNSTALHLAARSGNSAAWRALLEAKATMGHDSRKMTPLQRAEEAGHGSLIEYYEQNRAASSSKRKTIPEARKKLYQKYGSVIGLPVVLFVVSALPLWQGLILLALLGFLFGRVSPMLQLANGGGLNTGLVSLGHTAYWTAVVLYFAIGVYDNGVALRVHGIFIATCAVLLYFWWRVVTTDPGVIQPKTHGADPSDSRRQLLRQLLVENVSDRQFCATCSVRKPLRSKHCAVCNVCVARFDHHCPWIGVCVGAKNHRYFVLFVTFLLACTSWFVYMIGAYTQHRMAQLPPVQLDWHWLVPPGVEFLWRSFNIAPSLIYFAVFTMIFVAFVLTVCVTQFRQIFMNLTTNEMANFGRYAYLQRVKSAQELTVERAKATAELQAERRKQAAADKKKPVDAEAAAADADTAAAEAASSVATVAYFNPFDAGPLRNLLEFFGAGGNAKYSWDAIYDVPEHLKPRLTAGELSVIIA</sequence>